<organism evidence="2 3">
    <name type="scientific">Allobacillus saliphilus</name>
    <dbReference type="NCBI Taxonomy" id="2912308"/>
    <lineage>
        <taxon>Bacteria</taxon>
        <taxon>Bacillati</taxon>
        <taxon>Bacillota</taxon>
        <taxon>Bacilli</taxon>
        <taxon>Bacillales</taxon>
        <taxon>Bacillaceae</taxon>
        <taxon>Allobacillus</taxon>
    </lineage>
</organism>
<comment type="caution">
    <text evidence="2">The sequence shown here is derived from an EMBL/GenBank/DDBJ whole genome shotgun (WGS) entry which is preliminary data.</text>
</comment>
<protein>
    <submittedName>
        <fullName evidence="2">Uncharacterized protein</fullName>
    </submittedName>
</protein>
<dbReference type="Proteomes" id="UP000675431">
    <property type="component" value="Unassembled WGS sequence"/>
</dbReference>
<dbReference type="EMBL" id="JAGSIE010000052">
    <property type="protein sequence ID" value="MBR7555013.1"/>
    <property type="molecule type" value="Genomic_DNA"/>
</dbReference>
<name>A0A941CVZ5_9BACI</name>
<feature type="non-terminal residue" evidence="2">
    <location>
        <position position="1"/>
    </location>
</feature>
<evidence type="ECO:0000313" key="2">
    <source>
        <dbReference type="EMBL" id="MBR7555013.1"/>
    </source>
</evidence>
<evidence type="ECO:0000313" key="3">
    <source>
        <dbReference type="Proteomes" id="UP000675431"/>
    </source>
</evidence>
<proteinExistence type="predicted"/>
<dbReference type="AlphaFoldDB" id="A0A941CVZ5"/>
<evidence type="ECO:0000256" key="1">
    <source>
        <dbReference type="SAM" id="Phobius"/>
    </source>
</evidence>
<accession>A0A941CVZ5</accession>
<keyword evidence="3" id="KW-1185">Reference proteome</keyword>
<feature type="transmembrane region" description="Helical" evidence="1">
    <location>
        <begin position="20"/>
        <end position="45"/>
    </location>
</feature>
<reference evidence="2 3" key="1">
    <citation type="submission" date="2021-04" db="EMBL/GenBank/DDBJ databases">
        <title>Allobacillus sp. nov. SKP8-2 isolated from shrimp paste.</title>
        <authorList>
            <person name="Tanasupawat S."/>
            <person name="Yiamsombat S."/>
            <person name="Kanchanasin P."/>
            <person name="Kuncharoen N."/>
        </authorList>
    </citation>
    <scope>NUCLEOTIDE SEQUENCE [LARGE SCALE GENOMIC DNA]</scope>
    <source>
        <strain evidence="2 3">SKP8-2</strain>
    </source>
</reference>
<keyword evidence="1" id="KW-0812">Transmembrane</keyword>
<gene>
    <name evidence="2" type="ORF">KC820_12835</name>
</gene>
<keyword evidence="1" id="KW-1133">Transmembrane helix</keyword>
<keyword evidence="1" id="KW-0472">Membrane</keyword>
<sequence length="76" mass="9146">SVFKNAIQNIGEVFVFLKRAIMKLILLITFYHFFSFNELGFWVCYSIKARKDLFFCQFCFTIDDIWLFELVDELAK</sequence>
<dbReference type="RefSeq" id="WP_212371635.1">
    <property type="nucleotide sequence ID" value="NZ_JAGSIE010000052.1"/>
</dbReference>